<dbReference type="GO" id="GO:0009089">
    <property type="term" value="P:lysine biosynthetic process via diaminopimelate"/>
    <property type="evidence" value="ECO:0007669"/>
    <property type="project" value="UniProtKB-UniRule"/>
</dbReference>
<dbReference type="RefSeq" id="WP_186877489.1">
    <property type="nucleotide sequence ID" value="NZ_JACOPN010000001.1"/>
</dbReference>
<proteinExistence type="inferred from homology"/>
<dbReference type="AlphaFoldDB" id="A0A8J6IY58"/>
<evidence type="ECO:0000313" key="16">
    <source>
        <dbReference type="EMBL" id="MBC5715988.1"/>
    </source>
</evidence>
<dbReference type="InterPro" id="IPR013785">
    <property type="entry name" value="Aldolase_TIM"/>
</dbReference>
<evidence type="ECO:0000256" key="6">
    <source>
        <dbReference type="ARBA" id="ARBA00022605"/>
    </source>
</evidence>
<dbReference type="HAMAP" id="MF_00418">
    <property type="entry name" value="DapA"/>
    <property type="match status" value="1"/>
</dbReference>
<dbReference type="NCBIfam" id="TIGR00674">
    <property type="entry name" value="dapA"/>
    <property type="match status" value="1"/>
</dbReference>
<keyword evidence="9 12" id="KW-0456">Lyase</keyword>
<dbReference type="SMART" id="SM01130">
    <property type="entry name" value="DHDPS"/>
    <property type="match status" value="1"/>
</dbReference>
<evidence type="ECO:0000313" key="17">
    <source>
        <dbReference type="Proteomes" id="UP000602260"/>
    </source>
</evidence>
<dbReference type="Pfam" id="PF00701">
    <property type="entry name" value="DHDPS"/>
    <property type="match status" value="1"/>
</dbReference>
<evidence type="ECO:0000256" key="3">
    <source>
        <dbReference type="ARBA" id="ARBA00007592"/>
    </source>
</evidence>
<comment type="caution">
    <text evidence="12">Lacks conserved residue(s) required for the propagation of feature annotation.</text>
</comment>
<dbReference type="GO" id="GO:0019877">
    <property type="term" value="P:diaminopimelate biosynthetic process"/>
    <property type="evidence" value="ECO:0007669"/>
    <property type="project" value="UniProtKB-UniRule"/>
</dbReference>
<dbReference type="GO" id="GO:0008840">
    <property type="term" value="F:4-hydroxy-tetrahydrodipicolinate synthase activity"/>
    <property type="evidence" value="ECO:0007669"/>
    <property type="project" value="UniProtKB-UniRule"/>
</dbReference>
<protein>
    <recommendedName>
        <fullName evidence="4 12">4-hydroxy-tetrahydrodipicolinate synthase</fullName>
        <shortName evidence="12">HTPA synthase</shortName>
        <ecNumber evidence="4 12">4.3.3.7</ecNumber>
    </recommendedName>
</protein>
<comment type="pathway">
    <text evidence="2 12">Amino-acid biosynthesis; L-lysine biosynthesis via DAP pathway; (S)-tetrahydrodipicolinate from L-aspartate: step 3/4.</text>
</comment>
<feature type="binding site" evidence="12 15">
    <location>
        <position position="205"/>
    </location>
    <ligand>
        <name>pyruvate</name>
        <dbReference type="ChEBI" id="CHEBI:15361"/>
    </ligand>
</feature>
<evidence type="ECO:0000256" key="8">
    <source>
        <dbReference type="ARBA" id="ARBA00023154"/>
    </source>
</evidence>
<dbReference type="InterPro" id="IPR005263">
    <property type="entry name" value="DapA"/>
</dbReference>
<comment type="caution">
    <text evidence="12">Was originally thought to be a dihydrodipicolinate synthase (DHDPS), catalyzing the condensation of (S)-aspartate-beta-semialdehyde [(S)-ASA] and pyruvate to dihydrodipicolinate (DHDP). However, it was shown in E.coli that the product of the enzymatic reaction is not dihydrodipicolinate but in fact (4S)-4-hydroxy-2,3,4,5-tetrahydro-(2S)-dipicolinic acid (HTPA), and that the consecutive dehydration reaction leading to DHDP is not spontaneous but catalyzed by DapB.</text>
</comment>
<evidence type="ECO:0000256" key="7">
    <source>
        <dbReference type="ARBA" id="ARBA00022915"/>
    </source>
</evidence>
<keyword evidence="7 12" id="KW-0220">Diaminopimelate biosynthesis</keyword>
<comment type="similarity">
    <text evidence="3 12 13">Belongs to the DapA family.</text>
</comment>
<dbReference type="PIRSF" id="PIRSF001365">
    <property type="entry name" value="DHDPS"/>
    <property type="match status" value="1"/>
</dbReference>
<evidence type="ECO:0000256" key="11">
    <source>
        <dbReference type="ARBA" id="ARBA00047836"/>
    </source>
</evidence>
<name>A0A8J6IY58_9FIRM</name>
<evidence type="ECO:0000256" key="15">
    <source>
        <dbReference type="PIRSR" id="PIRSR001365-2"/>
    </source>
</evidence>
<sequence length="294" mass="32562">MMKLEGIMTALVTPLKQDGTVDEGALKALIEYQIAHKVNSLLLLGGTGEYTSMTMEERFRAVDITIKAVNKRVPLIVGVLEPGVGECLKFCKYCRQAGADAMLVLTPYYIMGTQDALVEFYCTMDREVDMPILIYNIPYRTNVNVLPDTVVRLTREMKNLVGIKECAAMSQAMELLVKVGDKINVLTGDEFSAVSLMAMGAKGAVMATANVVPDAWVKMYELVKAGEIKQAMDMSLDYFSLFKALFSENYISPLKYAMDKAGVPWGEAKLLPLLEAKDETKAWVDRELTRLGVI</sequence>
<evidence type="ECO:0000256" key="9">
    <source>
        <dbReference type="ARBA" id="ARBA00023239"/>
    </source>
</evidence>
<feature type="site" description="Part of a proton relay during catalysis" evidence="12">
    <location>
        <position position="109"/>
    </location>
</feature>
<evidence type="ECO:0000256" key="13">
    <source>
        <dbReference type="PIRNR" id="PIRNR001365"/>
    </source>
</evidence>
<evidence type="ECO:0000256" key="12">
    <source>
        <dbReference type="HAMAP-Rule" id="MF_00418"/>
    </source>
</evidence>
<dbReference type="PRINTS" id="PR00146">
    <property type="entry name" value="DHPICSNTHASE"/>
</dbReference>
<dbReference type="Gene3D" id="3.20.20.70">
    <property type="entry name" value="Aldolase class I"/>
    <property type="match status" value="1"/>
</dbReference>
<keyword evidence="10 12" id="KW-0704">Schiff base</keyword>
<evidence type="ECO:0000256" key="1">
    <source>
        <dbReference type="ARBA" id="ARBA00003294"/>
    </source>
</evidence>
<dbReference type="SUPFAM" id="SSF51569">
    <property type="entry name" value="Aldolase"/>
    <property type="match status" value="1"/>
</dbReference>
<evidence type="ECO:0000256" key="4">
    <source>
        <dbReference type="ARBA" id="ARBA00012086"/>
    </source>
</evidence>
<keyword evidence="6 12" id="KW-0028">Amino-acid biosynthesis</keyword>
<dbReference type="PANTHER" id="PTHR12128:SF66">
    <property type="entry name" value="4-HYDROXY-2-OXOGLUTARATE ALDOLASE, MITOCHONDRIAL"/>
    <property type="match status" value="1"/>
</dbReference>
<comment type="subunit">
    <text evidence="12">Homotetramer; dimer of dimers.</text>
</comment>
<dbReference type="CDD" id="cd00408">
    <property type="entry name" value="DHDPS-like"/>
    <property type="match status" value="1"/>
</dbReference>
<feature type="active site" description="Schiff-base intermediate with substrate" evidence="12 14">
    <location>
        <position position="164"/>
    </location>
</feature>
<dbReference type="PANTHER" id="PTHR12128">
    <property type="entry name" value="DIHYDRODIPICOLINATE SYNTHASE"/>
    <property type="match status" value="1"/>
</dbReference>
<dbReference type="InterPro" id="IPR002220">
    <property type="entry name" value="DapA-like"/>
</dbReference>
<gene>
    <name evidence="12 16" type="primary">dapA</name>
    <name evidence="16" type="ORF">H8S55_01370</name>
</gene>
<dbReference type="PROSITE" id="PS00666">
    <property type="entry name" value="DHDPS_2"/>
    <property type="match status" value="1"/>
</dbReference>
<dbReference type="UniPathway" id="UPA00034">
    <property type="reaction ID" value="UER00017"/>
</dbReference>
<keyword evidence="5 12" id="KW-0963">Cytoplasm</keyword>
<comment type="catalytic activity">
    <reaction evidence="11 12">
        <text>L-aspartate 4-semialdehyde + pyruvate = (2S,4S)-4-hydroxy-2,3,4,5-tetrahydrodipicolinate + H2O + H(+)</text>
        <dbReference type="Rhea" id="RHEA:34171"/>
        <dbReference type="ChEBI" id="CHEBI:15361"/>
        <dbReference type="ChEBI" id="CHEBI:15377"/>
        <dbReference type="ChEBI" id="CHEBI:15378"/>
        <dbReference type="ChEBI" id="CHEBI:67139"/>
        <dbReference type="ChEBI" id="CHEBI:537519"/>
        <dbReference type="EC" id="4.3.3.7"/>
    </reaction>
</comment>
<comment type="subcellular location">
    <subcellularLocation>
        <location evidence="12">Cytoplasm</location>
    </subcellularLocation>
</comment>
<evidence type="ECO:0000256" key="2">
    <source>
        <dbReference type="ARBA" id="ARBA00005120"/>
    </source>
</evidence>
<evidence type="ECO:0000256" key="10">
    <source>
        <dbReference type="ARBA" id="ARBA00023270"/>
    </source>
</evidence>
<feature type="binding site" evidence="12 15">
    <location>
        <position position="47"/>
    </location>
    <ligand>
        <name>pyruvate</name>
        <dbReference type="ChEBI" id="CHEBI:15361"/>
    </ligand>
</feature>
<keyword evidence="17" id="KW-1185">Reference proteome</keyword>
<evidence type="ECO:0000256" key="14">
    <source>
        <dbReference type="PIRSR" id="PIRSR001365-1"/>
    </source>
</evidence>
<dbReference type="EC" id="4.3.3.7" evidence="4 12"/>
<dbReference type="Proteomes" id="UP000602260">
    <property type="component" value="Unassembled WGS sequence"/>
</dbReference>
<dbReference type="InterPro" id="IPR020625">
    <property type="entry name" value="Schiff_base-form_aldolases_AS"/>
</dbReference>
<evidence type="ECO:0000256" key="5">
    <source>
        <dbReference type="ARBA" id="ARBA00022490"/>
    </source>
</evidence>
<keyword evidence="8 12" id="KW-0457">Lysine biosynthesis</keyword>
<feature type="active site" description="Proton donor/acceptor" evidence="12 14">
    <location>
        <position position="135"/>
    </location>
</feature>
<dbReference type="EMBL" id="JACOPN010000001">
    <property type="protein sequence ID" value="MBC5715988.1"/>
    <property type="molecule type" value="Genomic_DNA"/>
</dbReference>
<reference evidence="16" key="1">
    <citation type="submission" date="2020-08" db="EMBL/GenBank/DDBJ databases">
        <title>Genome public.</title>
        <authorList>
            <person name="Liu C."/>
            <person name="Sun Q."/>
        </authorList>
    </citation>
    <scope>NUCLEOTIDE SEQUENCE</scope>
    <source>
        <strain evidence="16">BX5</strain>
    </source>
</reference>
<accession>A0A8J6IY58</accession>
<organism evidence="16 17">
    <name type="scientific">Flintibacter faecis</name>
    <dbReference type="NCBI Taxonomy" id="2763047"/>
    <lineage>
        <taxon>Bacteria</taxon>
        <taxon>Bacillati</taxon>
        <taxon>Bacillota</taxon>
        <taxon>Clostridia</taxon>
        <taxon>Eubacteriales</taxon>
        <taxon>Flintibacter</taxon>
    </lineage>
</organism>
<comment type="function">
    <text evidence="1 12">Catalyzes the condensation of (S)-aspartate-beta-semialdehyde [(S)-ASA] and pyruvate to 4-hydroxy-tetrahydrodipicolinate (HTPA).</text>
</comment>
<dbReference type="GO" id="GO:0005737">
    <property type="term" value="C:cytoplasm"/>
    <property type="evidence" value="ECO:0007669"/>
    <property type="project" value="UniProtKB-SubCell"/>
</dbReference>
<comment type="caution">
    <text evidence="16">The sequence shown here is derived from an EMBL/GenBank/DDBJ whole genome shotgun (WGS) entry which is preliminary data.</text>
</comment>